<organism evidence="2">
    <name type="scientific">Aegilops tauschii</name>
    <name type="common">Tausch's goatgrass</name>
    <name type="synonym">Aegilops squarrosa</name>
    <dbReference type="NCBI Taxonomy" id="37682"/>
    <lineage>
        <taxon>Eukaryota</taxon>
        <taxon>Viridiplantae</taxon>
        <taxon>Streptophyta</taxon>
        <taxon>Embryophyta</taxon>
        <taxon>Tracheophyta</taxon>
        <taxon>Spermatophyta</taxon>
        <taxon>Magnoliopsida</taxon>
        <taxon>Liliopsida</taxon>
        <taxon>Poales</taxon>
        <taxon>Poaceae</taxon>
        <taxon>BOP clade</taxon>
        <taxon>Pooideae</taxon>
        <taxon>Triticodae</taxon>
        <taxon>Triticeae</taxon>
        <taxon>Triticinae</taxon>
        <taxon>Aegilops</taxon>
    </lineage>
</organism>
<feature type="region of interest" description="Disordered" evidence="1">
    <location>
        <begin position="167"/>
        <end position="188"/>
    </location>
</feature>
<feature type="region of interest" description="Disordered" evidence="1">
    <location>
        <begin position="38"/>
        <end position="71"/>
    </location>
</feature>
<feature type="compositionally biased region" description="Basic and acidic residues" evidence="1">
    <location>
        <begin position="167"/>
        <end position="176"/>
    </location>
</feature>
<name>N1QUV8_AEGTA</name>
<dbReference type="AlphaFoldDB" id="N1QUV8"/>
<proteinExistence type="predicted"/>
<evidence type="ECO:0000313" key="2">
    <source>
        <dbReference type="EnsemblPlants" id="EMT13375"/>
    </source>
</evidence>
<sequence length="188" mass="20606">MLRSFLARPCPILSNLHRQDCRSATQLGCRADQIISRSYTSDEDETDSDVDRPEVAPGSANPYGRTSPSQKRQHLIHKLDLHDGSDGADLTMRAPVLRQATEDRLRWNFAATGRKIVAAGKVNSEDDVATLVYDTETAGLSIVPRLPAAPCGIWCLTTPTENGDQIEDGRAAECKRASTGRRPSTYKP</sequence>
<accession>N1QUV8</accession>
<evidence type="ECO:0000256" key="1">
    <source>
        <dbReference type="SAM" id="MobiDB-lite"/>
    </source>
</evidence>
<dbReference type="EnsemblPlants" id="EMT13375">
    <property type="protein sequence ID" value="EMT13375"/>
    <property type="gene ID" value="F775_23098"/>
</dbReference>
<reference evidence="2" key="1">
    <citation type="submission" date="2015-06" db="UniProtKB">
        <authorList>
            <consortium name="EnsemblPlants"/>
        </authorList>
    </citation>
    <scope>IDENTIFICATION</scope>
</reference>
<protein>
    <submittedName>
        <fullName evidence="2">Uncharacterized protein</fullName>
    </submittedName>
</protein>